<reference evidence="2 3" key="1">
    <citation type="submission" date="2018-04" db="EMBL/GenBank/DDBJ databases">
        <title>The genome of golden apple snail Pomacea canaliculata provides insight into stress tolerance and invasive adaptation.</title>
        <authorList>
            <person name="Liu C."/>
            <person name="Liu B."/>
            <person name="Ren Y."/>
            <person name="Zhang Y."/>
            <person name="Wang H."/>
            <person name="Li S."/>
            <person name="Jiang F."/>
            <person name="Yin L."/>
            <person name="Zhang G."/>
            <person name="Qian W."/>
            <person name="Fan W."/>
        </authorList>
    </citation>
    <scope>NUCLEOTIDE SEQUENCE [LARGE SCALE GENOMIC DNA]</scope>
    <source>
        <strain evidence="2">SZHN2017</strain>
        <tissue evidence="2">Muscle</tissue>
    </source>
</reference>
<organism evidence="2 3">
    <name type="scientific">Pomacea canaliculata</name>
    <name type="common">Golden apple snail</name>
    <dbReference type="NCBI Taxonomy" id="400727"/>
    <lineage>
        <taxon>Eukaryota</taxon>
        <taxon>Metazoa</taxon>
        <taxon>Spiralia</taxon>
        <taxon>Lophotrochozoa</taxon>
        <taxon>Mollusca</taxon>
        <taxon>Gastropoda</taxon>
        <taxon>Caenogastropoda</taxon>
        <taxon>Architaenioglossa</taxon>
        <taxon>Ampullarioidea</taxon>
        <taxon>Ampullariidae</taxon>
        <taxon>Pomacea</taxon>
    </lineage>
</organism>
<accession>A0A2T7PXQ2</accession>
<dbReference type="AlphaFoldDB" id="A0A2T7PXQ2"/>
<dbReference type="EMBL" id="PZQS01000001">
    <property type="protein sequence ID" value="PVD38206.1"/>
    <property type="molecule type" value="Genomic_DNA"/>
</dbReference>
<feature type="region of interest" description="Disordered" evidence="1">
    <location>
        <begin position="196"/>
        <end position="234"/>
    </location>
</feature>
<feature type="region of interest" description="Disordered" evidence="1">
    <location>
        <begin position="290"/>
        <end position="324"/>
    </location>
</feature>
<evidence type="ECO:0000256" key="1">
    <source>
        <dbReference type="SAM" id="MobiDB-lite"/>
    </source>
</evidence>
<comment type="caution">
    <text evidence="2">The sequence shown here is derived from an EMBL/GenBank/DDBJ whole genome shotgun (WGS) entry which is preliminary data.</text>
</comment>
<evidence type="ECO:0000313" key="2">
    <source>
        <dbReference type="EMBL" id="PVD38206.1"/>
    </source>
</evidence>
<protein>
    <submittedName>
        <fullName evidence="2">Uncharacterized protein</fullName>
    </submittedName>
</protein>
<feature type="compositionally biased region" description="Basic and acidic residues" evidence="1">
    <location>
        <begin position="139"/>
        <end position="151"/>
    </location>
</feature>
<sequence length="352" mass="38925">MDFAIVKEQRGLPRINRGRVLRKQSYFGHSYNVENALLCAGGKVPCEAAAVWRHGAHRSQEDATPVRQAWLHSPSYSPVGLSSSSIIASFRNADDPDLVADDLLAKISRSSQLLSNVDAQRDNGNRNPAINPRYLNDPIGHDGRSHLRLDNSEGPLDDAMLTVPDADTRLGRLLRMSTRERLLSLVEALDQKRQLKSWHESGNNFAEESKTGDEETEWSSQPSGTPEDTWSKLITKRTARRVSRLHRMPLGIGKRTSQSDTQGSAEDLDSFLEDEVDDPLDFIETNVDDSSKATDEGLSNVPGLIMQGKDFGERPSSSPDNSALVSAVEAAWHSYLTGLRSPPEDSDRLEDP</sequence>
<feature type="compositionally biased region" description="Polar residues" evidence="1">
    <location>
        <begin position="315"/>
        <end position="324"/>
    </location>
</feature>
<proteinExistence type="predicted"/>
<feature type="compositionally biased region" description="Polar residues" evidence="1">
    <location>
        <begin position="218"/>
        <end position="228"/>
    </location>
</feature>
<evidence type="ECO:0000313" key="3">
    <source>
        <dbReference type="Proteomes" id="UP000245119"/>
    </source>
</evidence>
<dbReference type="Proteomes" id="UP000245119">
    <property type="component" value="Linkage Group LG1"/>
</dbReference>
<gene>
    <name evidence="2" type="ORF">C0Q70_00817</name>
</gene>
<feature type="region of interest" description="Disordered" evidence="1">
    <location>
        <begin position="116"/>
        <end position="155"/>
    </location>
</feature>
<keyword evidence="3" id="KW-1185">Reference proteome</keyword>
<name>A0A2T7PXQ2_POMCA</name>